<dbReference type="Gene3D" id="1.10.443.20">
    <property type="entry name" value="Centromere DNA-binding protein complex CBF3 subunit, domain 2"/>
    <property type="match status" value="2"/>
</dbReference>
<dbReference type="InParanoid" id="A0A168P5Z5"/>
<dbReference type="InterPro" id="IPR038279">
    <property type="entry name" value="Ndc10_dom2_sf"/>
</dbReference>
<dbReference type="Pfam" id="PF16787">
    <property type="entry name" value="NDC10_II"/>
    <property type="match status" value="1"/>
</dbReference>
<evidence type="ECO:0000313" key="2">
    <source>
        <dbReference type="EMBL" id="SAM01810.1"/>
    </source>
</evidence>
<protein>
    <recommendedName>
        <fullName evidence="1">Ndc10 domain-containing protein</fullName>
    </recommendedName>
</protein>
<sequence>MRLQHFPVEKSKCIVKILILHYLKKGQTIPHWGTLQTAPPGQNQSVYAKFSGTQFEIKIKPPRQAQEWPCSYHRESIGKALSSPGIRSNKNTHINCGSSARMASNVCANVDQIRRQGRWNNPRINGAYLTNLPREFVRSMAGFPTYGRFLYLARDALNPPTSLCKKLKAFIQDSVLMMELHPSYPIWQHSIFSDPAYLSFKRDMLQIEAQERDPALTLLQQCAPMHIRFQTPIGYNTVKNLKREPLKKKRETRNLEKRKPGNLENFQEITEFAY</sequence>
<dbReference type="InterPro" id="IPR031872">
    <property type="entry name" value="NDC10_II"/>
</dbReference>
<name>A0A168P5Z5_ABSGL</name>
<reference evidence="2" key="1">
    <citation type="submission" date="2016-04" db="EMBL/GenBank/DDBJ databases">
        <authorList>
            <person name="Evans L.H."/>
            <person name="Alamgir A."/>
            <person name="Owens N."/>
            <person name="Weber N.D."/>
            <person name="Virtaneva K."/>
            <person name="Barbian K."/>
            <person name="Babar A."/>
            <person name="Rosenke K."/>
        </authorList>
    </citation>
    <scope>NUCLEOTIDE SEQUENCE [LARGE SCALE GENOMIC DNA]</scope>
    <source>
        <strain evidence="2">CBS 101.48</strain>
    </source>
</reference>
<dbReference type="AlphaFoldDB" id="A0A168P5Z5"/>
<dbReference type="Proteomes" id="UP000078561">
    <property type="component" value="Unassembled WGS sequence"/>
</dbReference>
<dbReference type="GO" id="GO:0003677">
    <property type="term" value="F:DNA binding"/>
    <property type="evidence" value="ECO:0007669"/>
    <property type="project" value="InterPro"/>
</dbReference>
<evidence type="ECO:0000313" key="3">
    <source>
        <dbReference type="Proteomes" id="UP000078561"/>
    </source>
</evidence>
<organism evidence="2">
    <name type="scientific">Absidia glauca</name>
    <name type="common">Pin mould</name>
    <dbReference type="NCBI Taxonomy" id="4829"/>
    <lineage>
        <taxon>Eukaryota</taxon>
        <taxon>Fungi</taxon>
        <taxon>Fungi incertae sedis</taxon>
        <taxon>Mucoromycota</taxon>
        <taxon>Mucoromycotina</taxon>
        <taxon>Mucoromycetes</taxon>
        <taxon>Mucorales</taxon>
        <taxon>Cunninghamellaceae</taxon>
        <taxon>Absidia</taxon>
    </lineage>
</organism>
<keyword evidence="3" id="KW-1185">Reference proteome</keyword>
<feature type="domain" description="Ndc10" evidence="1">
    <location>
        <begin position="73"/>
        <end position="166"/>
    </location>
</feature>
<dbReference type="OrthoDB" id="2297505at2759"/>
<dbReference type="EMBL" id="LT553587">
    <property type="protein sequence ID" value="SAM01810.1"/>
    <property type="molecule type" value="Genomic_DNA"/>
</dbReference>
<accession>A0A168P5Z5</accession>
<gene>
    <name evidence="2" type="primary">ABSGL_07559.1 scaffold 8890</name>
</gene>
<evidence type="ECO:0000259" key="1">
    <source>
        <dbReference type="Pfam" id="PF16787"/>
    </source>
</evidence>
<proteinExistence type="predicted"/>